<organism evidence="3 4">
    <name type="scientific">Thermoleophilum album</name>
    <dbReference type="NCBI Taxonomy" id="29539"/>
    <lineage>
        <taxon>Bacteria</taxon>
        <taxon>Bacillati</taxon>
        <taxon>Actinomycetota</taxon>
        <taxon>Thermoleophilia</taxon>
        <taxon>Thermoleophilales</taxon>
        <taxon>Thermoleophilaceae</taxon>
        <taxon>Thermoleophilum</taxon>
    </lineage>
</organism>
<feature type="region of interest" description="Disordered" evidence="1">
    <location>
        <begin position="1"/>
        <end position="55"/>
    </location>
</feature>
<protein>
    <submittedName>
        <fullName evidence="3">FIST N domain-containing protein</fullName>
    </submittedName>
</protein>
<accession>A0A1H6FRT0</accession>
<gene>
    <name evidence="3" type="ORF">SAMN02745716_1102</name>
</gene>
<proteinExistence type="predicted"/>
<evidence type="ECO:0000256" key="1">
    <source>
        <dbReference type="SAM" id="MobiDB-lite"/>
    </source>
</evidence>
<keyword evidence="4" id="KW-1185">Reference proteome</keyword>
<evidence type="ECO:0000313" key="3">
    <source>
        <dbReference type="EMBL" id="SEH12474.1"/>
    </source>
</evidence>
<dbReference type="InterPro" id="IPR013702">
    <property type="entry name" value="FIST_domain_N"/>
</dbReference>
<dbReference type="PANTHER" id="PTHR40252:SF2">
    <property type="entry name" value="BLR0328 PROTEIN"/>
    <property type="match status" value="1"/>
</dbReference>
<dbReference type="Proteomes" id="UP000222056">
    <property type="component" value="Unassembled WGS sequence"/>
</dbReference>
<feature type="compositionally biased region" description="Low complexity" evidence="1">
    <location>
        <begin position="1"/>
        <end position="14"/>
    </location>
</feature>
<dbReference type="EMBL" id="FNWJ01000001">
    <property type="protein sequence ID" value="SEH12474.1"/>
    <property type="molecule type" value="Genomic_DNA"/>
</dbReference>
<dbReference type="AlphaFoldDB" id="A0A1H6FRT0"/>
<feature type="domain" description="FIST" evidence="2">
    <location>
        <begin position="75"/>
        <end position="272"/>
    </location>
</feature>
<feature type="compositionally biased region" description="Basic and acidic residues" evidence="1">
    <location>
        <begin position="35"/>
        <end position="44"/>
    </location>
</feature>
<dbReference type="STRING" id="29539.SAMN02745716_1102"/>
<evidence type="ECO:0000313" key="4">
    <source>
        <dbReference type="Proteomes" id="UP000222056"/>
    </source>
</evidence>
<dbReference type="OrthoDB" id="5151042at2"/>
<name>A0A1H6FRT0_THEAL</name>
<dbReference type="PANTHER" id="PTHR40252">
    <property type="entry name" value="BLR0328 PROTEIN"/>
    <property type="match status" value="1"/>
</dbReference>
<dbReference type="Pfam" id="PF08495">
    <property type="entry name" value="FIST"/>
    <property type="match status" value="1"/>
</dbReference>
<sequence length="323" mass="33183">MAESANLPSSAPSSANPPPPEAVGNGAVTSGRAPAVDRLEERWIDPPGVGSAFGDDPRRAAVEAVEQALGGREVRPRDVVLLFSAGYEEPVEGFQLAQRAAAPARVAACSSDGAFTAGRQVAHGCCAIHLSSAHLRLGLALAELAPDLAGATRRATELARAEAQSAGGEPTHAALVLLSDGLAGDQWEIVRGAYEVTGAAVPIVGGAAGDDLRISRTYQHAGRTTTNGVIALWLGTEEPLAVGVAHGWRPIGAPMLVTRAEGNVILELDGRPARDAQRIATACGTTRLCGFFTYGEFGRITGTTGFHNASVAVLALPAAEPRP</sequence>
<reference evidence="4" key="1">
    <citation type="submission" date="2016-10" db="EMBL/GenBank/DDBJ databases">
        <authorList>
            <person name="Varghese N."/>
            <person name="Submissions S."/>
        </authorList>
    </citation>
    <scope>NUCLEOTIDE SEQUENCE [LARGE SCALE GENOMIC DNA]</scope>
    <source>
        <strain evidence="4">ATCC 35263</strain>
    </source>
</reference>
<dbReference type="SMART" id="SM00897">
    <property type="entry name" value="FIST"/>
    <property type="match status" value="1"/>
</dbReference>
<evidence type="ECO:0000259" key="2">
    <source>
        <dbReference type="SMART" id="SM00897"/>
    </source>
</evidence>